<keyword evidence="5" id="KW-1185">Reference proteome</keyword>
<protein>
    <submittedName>
        <fullName evidence="4">Glycosyltransferase family 2 protein</fullName>
    </submittedName>
</protein>
<dbReference type="Pfam" id="PF00535">
    <property type="entry name" value="Glycos_transf_2"/>
    <property type="match status" value="1"/>
</dbReference>
<sequence>MYMNNCLISIIIPAFNVEKFIINSVSSVLEQTHKNIEIIIINDGSTDNTLDIITKLARKHKNIFFLSQENKGISSARNLGLSKATGDYVAFLDSDDFIEPTFIESMLKKTTEDNNIVFCLNKTINKNNKVTFSNNYTNMDDIAINYMNFDYFDICCMLIKRSFLLNNNLIFNEKLIVGEDVLFILMCICKTGFSCVPEYLYNYIYRGDSIMNKKWILKDYINEIQAWDTIYYEMNINYHKKNRKDFMGKIASKILSLKISFMWKLLISGKNHELSNFISTLSYPNQGTFPLKKKELLRLKVIMSRNKMVWFLIRLFFTKRKNIIQ</sequence>
<keyword evidence="2" id="KW-0808">Transferase</keyword>
<feature type="domain" description="Glycosyltransferase 2-like" evidence="3">
    <location>
        <begin position="9"/>
        <end position="136"/>
    </location>
</feature>
<dbReference type="PANTHER" id="PTHR22916:SF51">
    <property type="entry name" value="GLYCOSYLTRANSFERASE EPSH-RELATED"/>
    <property type="match status" value="1"/>
</dbReference>
<comment type="caution">
    <text evidence="4">The sequence shown here is derived from an EMBL/GenBank/DDBJ whole genome shotgun (WGS) entry which is preliminary data.</text>
</comment>
<name>A0ABT5LYJ2_9GAMM</name>
<evidence type="ECO:0000256" key="2">
    <source>
        <dbReference type="ARBA" id="ARBA00022679"/>
    </source>
</evidence>
<organism evidence="4 5">
    <name type="scientific">Xenorhabdus aichiensis</name>
    <dbReference type="NCBI Taxonomy" id="3025874"/>
    <lineage>
        <taxon>Bacteria</taxon>
        <taxon>Pseudomonadati</taxon>
        <taxon>Pseudomonadota</taxon>
        <taxon>Gammaproteobacteria</taxon>
        <taxon>Enterobacterales</taxon>
        <taxon>Morganellaceae</taxon>
        <taxon>Xenorhabdus</taxon>
    </lineage>
</organism>
<dbReference type="CDD" id="cd00761">
    <property type="entry name" value="Glyco_tranf_GTA_type"/>
    <property type="match status" value="1"/>
</dbReference>
<keyword evidence="1" id="KW-0328">Glycosyltransferase</keyword>
<evidence type="ECO:0000259" key="3">
    <source>
        <dbReference type="Pfam" id="PF00535"/>
    </source>
</evidence>
<reference evidence="4 5" key="1">
    <citation type="submission" date="2023-02" db="EMBL/GenBank/DDBJ databases">
        <title>Entomopathogenic bacteria.</title>
        <authorList>
            <person name="Machado R.A."/>
        </authorList>
    </citation>
    <scope>NUCLEOTIDE SEQUENCE [LARGE SCALE GENOMIC DNA]</scope>
    <source>
        <strain evidence="4 5">XENO-7</strain>
    </source>
</reference>
<proteinExistence type="predicted"/>
<gene>
    <name evidence="4" type="ORF">PSI22_01695</name>
</gene>
<dbReference type="Proteomes" id="UP001214757">
    <property type="component" value="Unassembled WGS sequence"/>
</dbReference>
<evidence type="ECO:0000313" key="4">
    <source>
        <dbReference type="EMBL" id="MDC9620372.1"/>
    </source>
</evidence>
<accession>A0ABT5LYJ2</accession>
<dbReference type="Gene3D" id="3.90.550.10">
    <property type="entry name" value="Spore Coat Polysaccharide Biosynthesis Protein SpsA, Chain A"/>
    <property type="match status" value="1"/>
</dbReference>
<dbReference type="InterPro" id="IPR029044">
    <property type="entry name" value="Nucleotide-diphossugar_trans"/>
</dbReference>
<dbReference type="SUPFAM" id="SSF53448">
    <property type="entry name" value="Nucleotide-diphospho-sugar transferases"/>
    <property type="match status" value="1"/>
</dbReference>
<dbReference type="InterPro" id="IPR001173">
    <property type="entry name" value="Glyco_trans_2-like"/>
</dbReference>
<dbReference type="PANTHER" id="PTHR22916">
    <property type="entry name" value="GLYCOSYLTRANSFERASE"/>
    <property type="match status" value="1"/>
</dbReference>
<dbReference type="RefSeq" id="WP_273578140.1">
    <property type="nucleotide sequence ID" value="NZ_JAQRFO010000002.1"/>
</dbReference>
<dbReference type="EMBL" id="JAQRFO010000002">
    <property type="protein sequence ID" value="MDC9620372.1"/>
    <property type="molecule type" value="Genomic_DNA"/>
</dbReference>
<evidence type="ECO:0000313" key="5">
    <source>
        <dbReference type="Proteomes" id="UP001214757"/>
    </source>
</evidence>
<evidence type="ECO:0000256" key="1">
    <source>
        <dbReference type="ARBA" id="ARBA00022676"/>
    </source>
</evidence>